<keyword evidence="3 9" id="KW-0813">Transport</keyword>
<feature type="domain" description="CBS" evidence="10">
    <location>
        <begin position="136"/>
        <end position="199"/>
    </location>
</feature>
<dbReference type="NCBIfam" id="TIGR00400">
    <property type="entry name" value="mgtE"/>
    <property type="match status" value="1"/>
</dbReference>
<dbReference type="Gene3D" id="3.10.580.10">
    <property type="entry name" value="CBS-domain"/>
    <property type="match status" value="1"/>
</dbReference>
<dbReference type="RefSeq" id="WP_055562426.1">
    <property type="nucleotide sequence ID" value="NZ_FZNS01000006.1"/>
</dbReference>
<dbReference type="InterPro" id="IPR006668">
    <property type="entry name" value="Mg_transptr_MgtE_intracell_dom"/>
</dbReference>
<keyword evidence="9" id="KW-0479">Metal-binding</keyword>
<evidence type="ECO:0000313" key="11">
    <source>
        <dbReference type="EMBL" id="SNR75709.1"/>
    </source>
</evidence>
<dbReference type="InterPro" id="IPR000644">
    <property type="entry name" value="CBS_dom"/>
</dbReference>
<keyword evidence="9" id="KW-1003">Cell membrane</keyword>
<dbReference type="CDD" id="cd04606">
    <property type="entry name" value="CBS_pair_Mg_transporter"/>
    <property type="match status" value="1"/>
</dbReference>
<evidence type="ECO:0000256" key="8">
    <source>
        <dbReference type="PROSITE-ProRule" id="PRU00703"/>
    </source>
</evidence>
<evidence type="ECO:0000256" key="5">
    <source>
        <dbReference type="ARBA" id="ARBA00022842"/>
    </source>
</evidence>
<protein>
    <recommendedName>
        <fullName evidence="9">Magnesium transporter MgtE</fullName>
    </recommendedName>
</protein>
<evidence type="ECO:0000256" key="1">
    <source>
        <dbReference type="ARBA" id="ARBA00004141"/>
    </source>
</evidence>
<evidence type="ECO:0000256" key="7">
    <source>
        <dbReference type="ARBA" id="ARBA00023136"/>
    </source>
</evidence>
<dbReference type="PANTHER" id="PTHR43773:SF1">
    <property type="entry name" value="MAGNESIUM TRANSPORTER MGTE"/>
    <property type="match status" value="1"/>
</dbReference>
<proteinExistence type="inferred from homology"/>
<keyword evidence="5 9" id="KW-0460">Magnesium</keyword>
<comment type="function">
    <text evidence="9">Acts as a magnesium transporter.</text>
</comment>
<dbReference type="Proteomes" id="UP000198310">
    <property type="component" value="Unassembled WGS sequence"/>
</dbReference>
<gene>
    <name evidence="11" type="ORF">SAMN06269173_106164</name>
</gene>
<comment type="subcellular location">
    <subcellularLocation>
        <location evidence="9">Cell membrane</location>
        <topology evidence="9">Multi-pass membrane protein</topology>
    </subcellularLocation>
    <subcellularLocation>
        <location evidence="1">Membrane</location>
        <topology evidence="1">Multi-pass membrane protein</topology>
    </subcellularLocation>
</comment>
<dbReference type="PANTHER" id="PTHR43773">
    <property type="entry name" value="MAGNESIUM TRANSPORTER MGTE"/>
    <property type="match status" value="1"/>
</dbReference>
<keyword evidence="4 9" id="KW-0812">Transmembrane</keyword>
<comment type="caution">
    <text evidence="9">Lacks conserved residue(s) required for the propagation of feature annotation.</text>
</comment>
<evidence type="ECO:0000313" key="12">
    <source>
        <dbReference type="Proteomes" id="UP000198310"/>
    </source>
</evidence>
<comment type="similarity">
    <text evidence="2 9">Belongs to the SLC41A transporter family.</text>
</comment>
<evidence type="ECO:0000256" key="6">
    <source>
        <dbReference type="ARBA" id="ARBA00022989"/>
    </source>
</evidence>
<dbReference type="InterPro" id="IPR006669">
    <property type="entry name" value="MgtE_transporter"/>
</dbReference>
<dbReference type="SMART" id="SM00116">
    <property type="entry name" value="CBS"/>
    <property type="match status" value="2"/>
</dbReference>
<dbReference type="SUPFAM" id="SSF158791">
    <property type="entry name" value="MgtE N-terminal domain-like"/>
    <property type="match status" value="1"/>
</dbReference>
<dbReference type="SUPFAM" id="SSF54631">
    <property type="entry name" value="CBS-domain pair"/>
    <property type="match status" value="1"/>
</dbReference>
<dbReference type="Gene3D" id="1.10.357.20">
    <property type="entry name" value="SLC41 divalent cation transporters, integral membrane domain"/>
    <property type="match status" value="1"/>
</dbReference>
<feature type="transmembrane region" description="Helical" evidence="9">
    <location>
        <begin position="390"/>
        <end position="410"/>
    </location>
</feature>
<keyword evidence="7 9" id="KW-0472">Membrane</keyword>
<dbReference type="Gene3D" id="1.25.60.10">
    <property type="entry name" value="MgtE N-terminal domain-like"/>
    <property type="match status" value="1"/>
</dbReference>
<dbReference type="SMART" id="SM00924">
    <property type="entry name" value="MgtE_N"/>
    <property type="match status" value="1"/>
</dbReference>
<dbReference type="InterPro" id="IPR038076">
    <property type="entry name" value="MgtE_N_sf"/>
</dbReference>
<dbReference type="Pfam" id="PF00571">
    <property type="entry name" value="CBS"/>
    <property type="match status" value="2"/>
</dbReference>
<sequence length="459" mass="51870">MNQHPTTEHITSLIQEGEFFKLKEVLKRFEPNEVVELIEQEEEREQLIVFRLLPLSLATEVFEYLDLDIQKHFLANLSQDKITDILNEMSPDDRTALLEFLPDELVRELIQTLSEPERRVTLELLGYPEYSVGRLMTPDYIAIRENWTVQQVLDYIRRHGGQSETLSVLYVTDERGVLIDDISIREVLLADPQKRVSDLMDHRSVKLNTMQDQEEAIEVFRRNDRVALPVVNSEGVLFGIVTIDDILDIREEEDTEDIQKLGGSEALDEPYLTIPLQRMVQKRAGWLVILFLGELLTASAMQFFEGELQKAIILVQFIPLIISSGGNSGSQATSLIIRAMSLGEFALSEWWLVMRREILSGLMLGIILGVVGFARIAVWQLITPIYGEHWVLIGLTVAFALLGIVLWGSLAGSMLPLILKRLGLDPATSSAPFVATLVDVTGLIIYFSVALVFLRGTLL</sequence>
<dbReference type="InterPro" id="IPR006667">
    <property type="entry name" value="SLC41_membr_dom"/>
</dbReference>
<dbReference type="PROSITE" id="PS51371">
    <property type="entry name" value="CBS"/>
    <property type="match status" value="2"/>
</dbReference>
<evidence type="ECO:0000259" key="10">
    <source>
        <dbReference type="PROSITE" id="PS51371"/>
    </source>
</evidence>
<dbReference type="GO" id="GO:0015095">
    <property type="term" value="F:magnesium ion transmembrane transporter activity"/>
    <property type="evidence" value="ECO:0007669"/>
    <property type="project" value="UniProtKB-UniRule"/>
</dbReference>
<accession>A0A238YYV8</accession>
<dbReference type="InterPro" id="IPR046342">
    <property type="entry name" value="CBS_dom_sf"/>
</dbReference>
<feature type="transmembrane region" description="Helical" evidence="9">
    <location>
        <begin position="430"/>
        <end position="454"/>
    </location>
</feature>
<evidence type="ECO:0000256" key="4">
    <source>
        <dbReference type="ARBA" id="ARBA00022692"/>
    </source>
</evidence>
<feature type="domain" description="CBS" evidence="10">
    <location>
        <begin position="200"/>
        <end position="256"/>
    </location>
</feature>
<feature type="transmembrane region" description="Helical" evidence="9">
    <location>
        <begin position="358"/>
        <end position="378"/>
    </location>
</feature>
<keyword evidence="6 9" id="KW-1133">Transmembrane helix</keyword>
<evidence type="ECO:0000256" key="2">
    <source>
        <dbReference type="ARBA" id="ARBA00009749"/>
    </source>
</evidence>
<dbReference type="Pfam" id="PF01769">
    <property type="entry name" value="MgtE"/>
    <property type="match status" value="1"/>
</dbReference>
<keyword evidence="8" id="KW-0129">CBS domain</keyword>
<dbReference type="SUPFAM" id="SSF161093">
    <property type="entry name" value="MgtE membrane domain-like"/>
    <property type="match status" value="1"/>
</dbReference>
<evidence type="ECO:0000256" key="9">
    <source>
        <dbReference type="RuleBase" id="RU362011"/>
    </source>
</evidence>
<dbReference type="InterPro" id="IPR036739">
    <property type="entry name" value="SLC41_membr_dom_sf"/>
</dbReference>
<dbReference type="AlphaFoldDB" id="A0A238YYV8"/>
<dbReference type="GO" id="GO:0005886">
    <property type="term" value="C:plasma membrane"/>
    <property type="evidence" value="ECO:0007669"/>
    <property type="project" value="UniProtKB-SubCell"/>
</dbReference>
<comment type="subunit">
    <text evidence="9">Homodimer.</text>
</comment>
<name>A0A238YYV8_9BACT</name>
<dbReference type="GO" id="GO:0046872">
    <property type="term" value="F:metal ion binding"/>
    <property type="evidence" value="ECO:0007669"/>
    <property type="project" value="UniProtKB-KW"/>
</dbReference>
<organism evidence="11 12">
    <name type="scientific">Hymenobacter mucosus</name>
    <dbReference type="NCBI Taxonomy" id="1411120"/>
    <lineage>
        <taxon>Bacteria</taxon>
        <taxon>Pseudomonadati</taxon>
        <taxon>Bacteroidota</taxon>
        <taxon>Cytophagia</taxon>
        <taxon>Cytophagales</taxon>
        <taxon>Hymenobacteraceae</taxon>
        <taxon>Hymenobacter</taxon>
    </lineage>
</organism>
<evidence type="ECO:0000256" key="3">
    <source>
        <dbReference type="ARBA" id="ARBA00022448"/>
    </source>
</evidence>
<keyword evidence="12" id="KW-1185">Reference proteome</keyword>
<dbReference type="Pfam" id="PF03448">
    <property type="entry name" value="MgtE_N"/>
    <property type="match status" value="1"/>
</dbReference>
<reference evidence="12" key="1">
    <citation type="submission" date="2017-06" db="EMBL/GenBank/DDBJ databases">
        <authorList>
            <person name="Varghese N."/>
            <person name="Submissions S."/>
        </authorList>
    </citation>
    <scope>NUCLEOTIDE SEQUENCE [LARGE SCALE GENOMIC DNA]</scope>
    <source>
        <strain evidence="12">DSM 28041</strain>
    </source>
</reference>
<dbReference type="EMBL" id="FZNS01000006">
    <property type="protein sequence ID" value="SNR75709.1"/>
    <property type="molecule type" value="Genomic_DNA"/>
</dbReference>